<dbReference type="OrthoDB" id="10267305at2759"/>
<keyword evidence="10" id="KW-1185">Reference proteome</keyword>
<dbReference type="InterPro" id="IPR013170">
    <property type="entry name" value="mRNA_splic_Cwf21_dom"/>
</dbReference>
<dbReference type="OMA" id="GRSHYDG"/>
<keyword evidence="3" id="KW-0507">mRNA processing</keyword>
<feature type="compositionally biased region" description="Basic residues" evidence="7">
    <location>
        <begin position="208"/>
        <end position="235"/>
    </location>
</feature>
<evidence type="ECO:0000256" key="1">
    <source>
        <dbReference type="ARBA" id="ARBA00004123"/>
    </source>
</evidence>
<dbReference type="KEGG" id="bmic:BMR1_03g04470"/>
<organism evidence="9 10">
    <name type="scientific">Babesia microti (strain RI)</name>
    <dbReference type="NCBI Taxonomy" id="1133968"/>
    <lineage>
        <taxon>Eukaryota</taxon>
        <taxon>Sar</taxon>
        <taxon>Alveolata</taxon>
        <taxon>Apicomplexa</taxon>
        <taxon>Aconoidasida</taxon>
        <taxon>Piroplasmida</taxon>
        <taxon>Babesiidae</taxon>
        <taxon>Babesia</taxon>
    </lineage>
</organism>
<evidence type="ECO:0000313" key="9">
    <source>
        <dbReference type="EMBL" id="CTQ41493.1"/>
    </source>
</evidence>
<evidence type="ECO:0000256" key="2">
    <source>
        <dbReference type="ARBA" id="ARBA00005954"/>
    </source>
</evidence>
<dbReference type="Pfam" id="PF08312">
    <property type="entry name" value="cwf21"/>
    <property type="match status" value="1"/>
</dbReference>
<feature type="compositionally biased region" description="Low complexity" evidence="7">
    <location>
        <begin position="180"/>
        <end position="190"/>
    </location>
</feature>
<comment type="subcellular location">
    <subcellularLocation>
        <location evidence="1">Nucleus</location>
    </subcellularLocation>
</comment>
<dbReference type="GO" id="GO:0008380">
    <property type="term" value="P:RNA splicing"/>
    <property type="evidence" value="ECO:0007669"/>
    <property type="project" value="UniProtKB-KW"/>
</dbReference>
<evidence type="ECO:0000256" key="5">
    <source>
        <dbReference type="ARBA" id="ARBA00023187"/>
    </source>
</evidence>
<gene>
    <name evidence="9" type="ORF">BMR1_03g04470</name>
</gene>
<dbReference type="EMBL" id="LN871598">
    <property type="protein sequence ID" value="CTQ41493.1"/>
    <property type="molecule type" value="Genomic_DNA"/>
</dbReference>
<feature type="compositionally biased region" description="Basic and acidic residues" evidence="7">
    <location>
        <begin position="244"/>
        <end position="355"/>
    </location>
</feature>
<name>A0A0K3ASA9_BABMR</name>
<keyword evidence="5" id="KW-0508">mRNA splicing</keyword>
<dbReference type="GO" id="GO:0006397">
    <property type="term" value="P:mRNA processing"/>
    <property type="evidence" value="ECO:0007669"/>
    <property type="project" value="UniProtKB-KW"/>
</dbReference>
<feature type="domain" description="CWF21" evidence="8">
    <location>
        <begin position="53"/>
        <end position="91"/>
    </location>
</feature>
<dbReference type="InterPro" id="IPR051372">
    <property type="entry name" value="CWC21"/>
</dbReference>
<proteinExistence type="inferred from homology"/>
<dbReference type="PANTHER" id="PTHR36562:SF5">
    <property type="entry name" value="SERINE_ARGININE REPETITIVE MATRIX 2"/>
    <property type="match status" value="1"/>
</dbReference>
<dbReference type="VEuPathDB" id="PiroplasmaDB:BMR1_03g04470"/>
<evidence type="ECO:0000313" key="10">
    <source>
        <dbReference type="Proteomes" id="UP000002899"/>
    </source>
</evidence>
<sequence length="402" mass="46056">MFNNIGLPTPRGSGTNGYIQRSLATCPIKRSGPKDDLKIVKAKVRTRMDPSLLEHERRRAVEVQLLELIDKLKAEGCSEHDIKTKVEQERAIAIQRIEMERENVNVHQADAAKLDTHRQAELKYRQLERAAEAFGIKEDRHSVYDNGKSLTSRSGSYSATNSTSSRSRCSGRSSDPHATSRSSSAISGSSPRNCTRRKPGIVADGHGKNRHGRYGRGYSHRPKGYRTKNALRSRSRSPSIPRYYSRDRDRSGPRDRDRSGSRYRDRSGSRYRDRSGSRYRDRSGSRYRDRSGSRYRDRSGSRYRDRSGSRYRDRSGPRYRDRSGSRDRDRSEPRDRDRSGPRDREMSRSRKEYSKGYRSSKRSPSYESSRMSYDGSHSGRGSTSMSRSESRSSGSRALNGRR</sequence>
<reference evidence="9 10" key="3">
    <citation type="journal article" date="2016" name="Sci. Rep.">
        <title>Genome-wide diversity and gene expression profiling of Babesia microti isolates identify polymorphic genes that mediate host-pathogen interactions.</title>
        <authorList>
            <person name="Silva J.C."/>
            <person name="Cornillot E."/>
            <person name="McCracken C."/>
            <person name="Usmani-Brown S."/>
            <person name="Dwivedi A."/>
            <person name="Ifeonu O.O."/>
            <person name="Crabtree J."/>
            <person name="Gotia H.T."/>
            <person name="Virji A.Z."/>
            <person name="Reynes C."/>
            <person name="Colinge J."/>
            <person name="Kumar V."/>
            <person name="Lawres L."/>
            <person name="Pazzi J.E."/>
            <person name="Pablo J.V."/>
            <person name="Hung C."/>
            <person name="Brancato J."/>
            <person name="Kumari P."/>
            <person name="Orvis J."/>
            <person name="Tretina K."/>
            <person name="Chibucos M."/>
            <person name="Ott S."/>
            <person name="Sadzewicz L."/>
            <person name="Sengamalay N."/>
            <person name="Shetty A.C."/>
            <person name="Su Q."/>
            <person name="Tallon L."/>
            <person name="Fraser C.M."/>
            <person name="Frutos R."/>
            <person name="Molina D.M."/>
            <person name="Krause P.J."/>
            <person name="Ben Mamoun C."/>
        </authorList>
    </citation>
    <scope>NUCLEOTIDE SEQUENCE [LARGE SCALE GENOMIC DNA]</scope>
    <source>
        <strain evidence="9 10">RI</strain>
    </source>
</reference>
<feature type="compositionally biased region" description="Low complexity" evidence="7">
    <location>
        <begin position="151"/>
        <end position="173"/>
    </location>
</feature>
<dbReference type="PANTHER" id="PTHR36562">
    <property type="entry name" value="SERINE/ARGININE REPETITIVE MATRIX 2"/>
    <property type="match status" value="1"/>
</dbReference>
<evidence type="ECO:0000256" key="7">
    <source>
        <dbReference type="SAM" id="MobiDB-lite"/>
    </source>
</evidence>
<keyword evidence="4" id="KW-0747">Spliceosome</keyword>
<protein>
    <submittedName>
        <fullName evidence="9">Serine/arginine repetitive matrix protein 2</fullName>
    </submittedName>
</protein>
<dbReference type="CDD" id="cd21372">
    <property type="entry name" value="cwf21_CWC21-like"/>
    <property type="match status" value="1"/>
</dbReference>
<dbReference type="GeneID" id="24425541"/>
<reference evidence="9 10" key="1">
    <citation type="journal article" date="2012" name="Nucleic Acids Res.">
        <title>Sequencing of the smallest Apicomplexan genome from the human pathogen Babesia microti.</title>
        <authorList>
            <person name="Cornillot E."/>
            <person name="Hadj-Kaddour K."/>
            <person name="Dassouli A."/>
            <person name="Noel B."/>
            <person name="Ranwez V."/>
            <person name="Vacherie B."/>
            <person name="Augagneur Y."/>
            <person name="Bres V."/>
            <person name="Duclos A."/>
            <person name="Randazzo S."/>
            <person name="Carcy B."/>
            <person name="Debierre-Grockiego F."/>
            <person name="Delbecq S."/>
            <person name="Moubri-Menage K."/>
            <person name="Shams-Eldin H."/>
            <person name="Usmani-Brown S."/>
            <person name="Bringaud F."/>
            <person name="Wincker P."/>
            <person name="Vivares C.P."/>
            <person name="Schwarz R.T."/>
            <person name="Schetters T.P."/>
            <person name="Krause P.J."/>
            <person name="Gorenflot A."/>
            <person name="Berry V."/>
            <person name="Barbe V."/>
            <person name="Ben Mamoun C."/>
        </authorList>
    </citation>
    <scope>NUCLEOTIDE SEQUENCE [LARGE SCALE GENOMIC DNA]</scope>
    <source>
        <strain evidence="9 10">RI</strain>
    </source>
</reference>
<evidence type="ECO:0000256" key="4">
    <source>
        <dbReference type="ARBA" id="ARBA00022728"/>
    </source>
</evidence>
<dbReference type="Proteomes" id="UP000002899">
    <property type="component" value="Chromosome III"/>
</dbReference>
<reference evidence="9 10" key="2">
    <citation type="journal article" date="2013" name="PLoS ONE">
        <title>Whole genome mapping and re-organization of the nuclear and mitochondrial genomes of Babesia microti isolates.</title>
        <authorList>
            <person name="Cornillot E."/>
            <person name="Dassouli A."/>
            <person name="Garg A."/>
            <person name="Pachikara N."/>
            <person name="Randazzo S."/>
            <person name="Depoix D."/>
            <person name="Carcy B."/>
            <person name="Delbecq S."/>
            <person name="Frutos R."/>
            <person name="Silva J.C."/>
            <person name="Sutton R."/>
            <person name="Krause P.J."/>
            <person name="Mamoun C.B."/>
        </authorList>
    </citation>
    <scope>NUCLEOTIDE SEQUENCE [LARGE SCALE GENOMIC DNA]</scope>
    <source>
        <strain evidence="9 10">RI</strain>
    </source>
</reference>
<dbReference type="GO" id="GO:0005681">
    <property type="term" value="C:spliceosomal complex"/>
    <property type="evidence" value="ECO:0007669"/>
    <property type="project" value="UniProtKB-KW"/>
</dbReference>
<feature type="region of interest" description="Disordered" evidence="7">
    <location>
        <begin position="144"/>
        <end position="402"/>
    </location>
</feature>
<keyword evidence="6" id="KW-0539">Nucleus</keyword>
<evidence type="ECO:0000256" key="3">
    <source>
        <dbReference type="ARBA" id="ARBA00022664"/>
    </source>
</evidence>
<feature type="compositionally biased region" description="Low complexity" evidence="7">
    <location>
        <begin position="362"/>
        <end position="396"/>
    </location>
</feature>
<comment type="similarity">
    <text evidence="2">Belongs to the CWC21 family.</text>
</comment>
<evidence type="ECO:0000259" key="8">
    <source>
        <dbReference type="Pfam" id="PF08312"/>
    </source>
</evidence>
<dbReference type="AlphaFoldDB" id="A0A0K3ASA9"/>
<dbReference type="RefSeq" id="XP_012649504.1">
    <property type="nucleotide sequence ID" value="XM_012794050.1"/>
</dbReference>
<evidence type="ECO:0000256" key="6">
    <source>
        <dbReference type="ARBA" id="ARBA00023242"/>
    </source>
</evidence>
<accession>A0A0K3ASA9</accession>